<sequence>MNFRPKIERKSPREAKKNKGSKESGQNAKNKPNPALTARPRPPLLNGEVSVGGAPAGPRWCARATPFINAQDKDTARARGGGGAPVRRQQNSLNEGYFGDFTFPGQGPSIFQPQFDLYGGGTAETQQAFSHFINFSLE</sequence>
<dbReference type="Proteomes" id="UP001341840">
    <property type="component" value="Unassembled WGS sequence"/>
</dbReference>
<feature type="region of interest" description="Disordered" evidence="1">
    <location>
        <begin position="1"/>
        <end position="56"/>
    </location>
</feature>
<keyword evidence="3" id="KW-1185">Reference proteome</keyword>
<evidence type="ECO:0000313" key="3">
    <source>
        <dbReference type="Proteomes" id="UP001341840"/>
    </source>
</evidence>
<feature type="region of interest" description="Disordered" evidence="1">
    <location>
        <begin position="73"/>
        <end position="92"/>
    </location>
</feature>
<reference evidence="2 3" key="1">
    <citation type="journal article" date="2023" name="Plants (Basel)">
        <title>Bridging the Gap: Combining Genomics and Transcriptomics Approaches to Understand Stylosanthes scabra, an Orphan Legume from the Brazilian Caatinga.</title>
        <authorList>
            <person name="Ferreira-Neto J.R.C."/>
            <person name="da Silva M.D."/>
            <person name="Binneck E."/>
            <person name="de Melo N.F."/>
            <person name="da Silva R.H."/>
            <person name="de Melo A.L.T.M."/>
            <person name="Pandolfi V."/>
            <person name="Bustamante F.O."/>
            <person name="Brasileiro-Vidal A.C."/>
            <person name="Benko-Iseppon A.M."/>
        </authorList>
    </citation>
    <scope>NUCLEOTIDE SEQUENCE [LARGE SCALE GENOMIC DNA]</scope>
    <source>
        <tissue evidence="2">Leaves</tissue>
    </source>
</reference>
<comment type="caution">
    <text evidence="2">The sequence shown here is derived from an EMBL/GenBank/DDBJ whole genome shotgun (WGS) entry which is preliminary data.</text>
</comment>
<gene>
    <name evidence="2" type="ORF">PIB30_038253</name>
</gene>
<evidence type="ECO:0000256" key="1">
    <source>
        <dbReference type="SAM" id="MobiDB-lite"/>
    </source>
</evidence>
<accession>A0ABU6VCX7</accession>
<protein>
    <submittedName>
        <fullName evidence="2">Uncharacterized protein</fullName>
    </submittedName>
</protein>
<dbReference type="EMBL" id="JASCZI010151231">
    <property type="protein sequence ID" value="MED6171171.1"/>
    <property type="molecule type" value="Genomic_DNA"/>
</dbReference>
<name>A0ABU6VCX7_9FABA</name>
<feature type="compositionally biased region" description="Basic and acidic residues" evidence="1">
    <location>
        <begin position="1"/>
        <end position="22"/>
    </location>
</feature>
<organism evidence="2 3">
    <name type="scientific">Stylosanthes scabra</name>
    <dbReference type="NCBI Taxonomy" id="79078"/>
    <lineage>
        <taxon>Eukaryota</taxon>
        <taxon>Viridiplantae</taxon>
        <taxon>Streptophyta</taxon>
        <taxon>Embryophyta</taxon>
        <taxon>Tracheophyta</taxon>
        <taxon>Spermatophyta</taxon>
        <taxon>Magnoliopsida</taxon>
        <taxon>eudicotyledons</taxon>
        <taxon>Gunneridae</taxon>
        <taxon>Pentapetalae</taxon>
        <taxon>rosids</taxon>
        <taxon>fabids</taxon>
        <taxon>Fabales</taxon>
        <taxon>Fabaceae</taxon>
        <taxon>Papilionoideae</taxon>
        <taxon>50 kb inversion clade</taxon>
        <taxon>dalbergioids sensu lato</taxon>
        <taxon>Dalbergieae</taxon>
        <taxon>Pterocarpus clade</taxon>
        <taxon>Stylosanthes</taxon>
    </lineage>
</organism>
<proteinExistence type="predicted"/>
<evidence type="ECO:0000313" key="2">
    <source>
        <dbReference type="EMBL" id="MED6171171.1"/>
    </source>
</evidence>